<evidence type="ECO:0000256" key="2">
    <source>
        <dbReference type="SAM" id="Phobius"/>
    </source>
</evidence>
<reference evidence="4" key="1">
    <citation type="submission" date="2021-01" db="EMBL/GenBank/DDBJ databases">
        <authorList>
            <person name="Corre E."/>
            <person name="Pelletier E."/>
            <person name="Niang G."/>
            <person name="Scheremetjew M."/>
            <person name="Finn R."/>
            <person name="Kale V."/>
            <person name="Holt S."/>
            <person name="Cochrane G."/>
            <person name="Meng A."/>
            <person name="Brown T."/>
            <person name="Cohen L."/>
        </authorList>
    </citation>
    <scope>NUCLEOTIDE SEQUENCE</scope>
    <source>
        <strain evidence="4">CCMP1413</strain>
    </source>
</reference>
<dbReference type="InterPro" id="IPR027417">
    <property type="entry name" value="P-loop_NTPase"/>
</dbReference>
<feature type="domain" description="AAA+ ATPase" evidence="3">
    <location>
        <begin position="175"/>
        <end position="316"/>
    </location>
</feature>
<dbReference type="PANTHER" id="PTHR10285">
    <property type="entry name" value="URIDINE KINASE"/>
    <property type="match status" value="1"/>
</dbReference>
<gene>
    <name evidence="4" type="ORF">PCOL08062_LOCUS11142</name>
</gene>
<evidence type="ECO:0000256" key="1">
    <source>
        <dbReference type="SAM" id="MobiDB-lite"/>
    </source>
</evidence>
<keyword evidence="2" id="KW-1133">Transmembrane helix</keyword>
<evidence type="ECO:0000313" key="4">
    <source>
        <dbReference type="EMBL" id="CAD8249393.1"/>
    </source>
</evidence>
<feature type="compositionally biased region" description="Low complexity" evidence="1">
    <location>
        <begin position="607"/>
        <end position="620"/>
    </location>
</feature>
<dbReference type="InterPro" id="IPR003593">
    <property type="entry name" value="AAA+_ATPase"/>
</dbReference>
<dbReference type="SMART" id="SM00382">
    <property type="entry name" value="AAA"/>
    <property type="match status" value="2"/>
</dbReference>
<dbReference type="EMBL" id="HBDZ01014519">
    <property type="protein sequence ID" value="CAD8249393.1"/>
    <property type="molecule type" value="Transcribed_RNA"/>
</dbReference>
<feature type="domain" description="AAA+ ATPase" evidence="3">
    <location>
        <begin position="741"/>
        <end position="1024"/>
    </location>
</feature>
<dbReference type="SUPFAM" id="SSF52540">
    <property type="entry name" value="P-loop containing nucleoside triphosphate hydrolases"/>
    <property type="match status" value="1"/>
</dbReference>
<proteinExistence type="predicted"/>
<feature type="region of interest" description="Disordered" evidence="1">
    <location>
        <begin position="1"/>
        <end position="144"/>
    </location>
</feature>
<feature type="region of interest" description="Disordered" evidence="1">
    <location>
        <begin position="603"/>
        <end position="626"/>
    </location>
</feature>
<name>A0A7R9U010_9VIRI</name>
<organism evidence="4">
    <name type="scientific">Prasinoderma coloniale</name>
    <dbReference type="NCBI Taxonomy" id="156133"/>
    <lineage>
        <taxon>Eukaryota</taxon>
        <taxon>Viridiplantae</taxon>
        <taxon>Prasinodermophyta</taxon>
        <taxon>Prasinodermophyceae</taxon>
        <taxon>Prasinodermales</taxon>
        <taxon>Prasinodermaceae</taxon>
        <taxon>Prasinoderma</taxon>
    </lineage>
</organism>
<sequence>MPAAGAGTKARARTSRDGTWAGAPNDASSDDGGDGGGSGSASPASTDSFSLISHEDAEEIAAAVAPVRIVEKPRWRPDLGPPTAGTEAEGVGSDPARAPATAGADARAPVQDLLKSEPDAPELASAEPAATEPACPEPAAPESPLEWLTFERGVAEAARAVRRRRAEFRAEGELSAVVVAIAGPSGSGKSHMAGELAAAVGGAAVLCLDQYVDPGKAPGADRDLSFEHLDIELLLVNLSDLSAGKATDAPLTDIERRARIGFVRVEPSNVVIVEGVQALHSALRAHVHYSVALVGGAHYELARRARRARWGAGSPPSSPVMASGGLRRSDSVVGSLFPDFARNLDEMAMASLRVTNDFEPLALCVREPLYVIKAEVSADTATKARAIAAAFDSDTERVTYSEQECVVDTYLRPAAAGAATPAGATGTHALTDWVRHRTCGARRTIMFREYLTDKDLILSSRGQYEVGVSVLPALLAMGFEEVAEVTRRTETFTDGSLSVCFEHVRTPTLAVVEGGVPRPLDGRFLLVKGADKGLVRQAAERLGMKDRSRIVKSTLELALEGRNLPDGRVLSESDTESELLDEATGVASAEAAGDAARVTAETMRKGSSTSSSMTSSFNSSVGTDGDVVHMTDVEDVASKSEASSVDEDAFSADSGDASADDHNVYAMVDAKDAEGTDDGADALAEPAIRMQVDASDWRTSVGPDGCLGLLPFQERNVSIDSGLFLIAQALQILRENPEGPSPVIVGIFGPRGSGVTSLASAVSVLLDDAVVVSADAAPYSSSASLGLGDQASELLRAQREHVRSELEVLSGSERRVGGSRSTPSAIVVEAPLEVFCDNEIAEAVHFRVHTSGGLSLHLRSRVQEDAVAAGLLPVEGGTSPMNALHESLLEDAPSCTSELDGSSALPPHLHILNDFDEMAKPIDPVYEAAVLVSDSVGGDRGALLRLLRGPAPVVNTEEMAIALGALPDDSGRVERMQVRHRSWQDFYLVPPGADAASALLDACGRWMRIRREGSRMHLRMGERTCPYAMWLRGTSGQPKSFREPRARPLGTPALRRPEYDVPMRTLAALLAAGYRIVGAASVKCTEYVFAAGADKRLSCVIESVDGAHRRTYTEAFVRGSSAPDVHNATRALGRALERVRESRWLHLNSTWSAGMATAECALRAMLSPISTVEQALALGLDHSPVAVAMEGVDRLEAELLAVASAHGMDAARLQAAVLLANRRKIIATRRAVSAGAYCLAALLALGVSAYSYNLLSSPRSRRGGGGSGQLPRGAKMGSRARLAGDAWPNRLGRAQSNAIELGLWAMDAISGAVTDDSMRCTPPAWRRF</sequence>
<keyword evidence="2" id="KW-0472">Membrane</keyword>
<protein>
    <recommendedName>
        <fullName evidence="3">AAA+ ATPase domain-containing protein</fullName>
    </recommendedName>
</protein>
<dbReference type="Gene3D" id="3.40.50.300">
    <property type="entry name" value="P-loop containing nucleotide triphosphate hydrolases"/>
    <property type="match status" value="1"/>
</dbReference>
<feature type="compositionally biased region" description="Low complexity" evidence="1">
    <location>
        <begin position="121"/>
        <end position="134"/>
    </location>
</feature>
<evidence type="ECO:0000259" key="3">
    <source>
        <dbReference type="SMART" id="SM00382"/>
    </source>
</evidence>
<feature type="region of interest" description="Disordered" evidence="1">
    <location>
        <begin position="638"/>
        <end position="657"/>
    </location>
</feature>
<accession>A0A7R9U010</accession>
<feature type="compositionally biased region" description="Low complexity" evidence="1">
    <location>
        <begin position="94"/>
        <end position="109"/>
    </location>
</feature>
<feature type="transmembrane region" description="Helical" evidence="2">
    <location>
        <begin position="1231"/>
        <end position="1252"/>
    </location>
</feature>
<keyword evidence="2" id="KW-0812">Transmembrane</keyword>